<proteinExistence type="predicted"/>
<gene>
    <name evidence="1" type="ORF">ASZ90_007341</name>
</gene>
<reference evidence="1" key="1">
    <citation type="journal article" date="2015" name="Proc. Natl. Acad. Sci. U.S.A.">
        <title>Networks of energetic and metabolic interactions define dynamics in microbial communities.</title>
        <authorList>
            <person name="Embree M."/>
            <person name="Liu J.K."/>
            <person name="Al-Bassam M.M."/>
            <person name="Zengler K."/>
        </authorList>
    </citation>
    <scope>NUCLEOTIDE SEQUENCE</scope>
</reference>
<evidence type="ECO:0000313" key="1">
    <source>
        <dbReference type="EMBL" id="KUG22848.1"/>
    </source>
</evidence>
<dbReference type="InterPro" id="IPR011044">
    <property type="entry name" value="Quino_amine_DH_bsu"/>
</dbReference>
<organism evidence="1">
    <name type="scientific">hydrocarbon metagenome</name>
    <dbReference type="NCBI Taxonomy" id="938273"/>
    <lineage>
        <taxon>unclassified sequences</taxon>
        <taxon>metagenomes</taxon>
        <taxon>ecological metagenomes</taxon>
    </lineage>
</organism>
<dbReference type="AlphaFoldDB" id="A0A0W8FPN3"/>
<comment type="caution">
    <text evidence="1">The sequence shown here is derived from an EMBL/GenBank/DDBJ whole genome shotgun (WGS) entry which is preliminary data.</text>
</comment>
<dbReference type="EMBL" id="LNQE01000936">
    <property type="protein sequence ID" value="KUG22848.1"/>
    <property type="molecule type" value="Genomic_DNA"/>
</dbReference>
<protein>
    <submittedName>
        <fullName evidence="1">Uncharacterized protein</fullName>
    </submittedName>
</protein>
<dbReference type="SUPFAM" id="SSF50969">
    <property type="entry name" value="YVTN repeat-like/Quinoprotein amine dehydrogenase"/>
    <property type="match status" value="1"/>
</dbReference>
<accession>A0A0W8FPN3</accession>
<sequence length="423" mass="47788">MEQFSLTVSEKKVPFDFYNFNIPNFISPCIHKGEMAQTNYLFQPAQQSVCSLRISLKGEENNCKQDLIKAKNKWSVDQNKFPYGQTENQWWEYCLAPHSYLALEDSMVQVGLNLFNRFLHIDFNSRVARLIDPGVGNEMLSTTNWFDKTNGELWFASWPIEGTARRILKPMEDTRVTIWKYSLRKKSIKRAWQGDFGDSLHNLSLSPDNNYLILTELGLFFAEKKLIHSKILILNLKTGKEWQLQIPTAGHVEFDPEEKDVCYISCHNIGLVGVNVGISGPGIIKKIRLGENGPKLEGEFSHSDFHRITTHIVFSHRGKNLIGVSGYPDKVFLIDAATMKLYKIIKLEQGEKVDVTDSPHLCSQDSYGIIASKDGEAVVVSGTGFVSAALIEEGEISFSKKINGYDSNSCFTGHVGLSNYLKE</sequence>
<name>A0A0W8FPN3_9ZZZZ</name>